<name>A0A011TLH7_9HYPH</name>
<comment type="caution">
    <text evidence="2">The sequence shown here is derived from an EMBL/GenBank/DDBJ whole genome shotgun (WGS) entry which is preliminary data.</text>
</comment>
<dbReference type="Pfam" id="PF18480">
    <property type="entry name" value="DUF5615"/>
    <property type="match status" value="1"/>
</dbReference>
<accession>A0A011TLH7</accession>
<dbReference type="InterPro" id="IPR041049">
    <property type="entry name" value="DUF5615"/>
</dbReference>
<dbReference type="STRING" id="69279.BG36_09345"/>
<dbReference type="HOGENOM" id="CLU_141039_0_0_5"/>
<dbReference type="Proteomes" id="UP000019849">
    <property type="component" value="Unassembled WGS sequence"/>
</dbReference>
<sequence>MKFLIDECLSPDLAKLARERGYPESSHVRWLGLAGAKDHVVTRRAVDDGYVLVTHNTADFRELYGREEVHVGLVAFNTAPGLMSLDFQLRLFLLALSELGGEEAWNEVLEITVNAGRVVTIDRFDLPE</sequence>
<dbReference type="eggNOG" id="COG4634">
    <property type="taxonomic scope" value="Bacteria"/>
</dbReference>
<feature type="domain" description="DUF5615" evidence="1">
    <location>
        <begin position="1"/>
        <end position="74"/>
    </location>
</feature>
<proteinExistence type="predicted"/>
<dbReference type="RefSeq" id="WP_035027985.1">
    <property type="nucleotide sequence ID" value="NZ_KK073892.1"/>
</dbReference>
<evidence type="ECO:0000313" key="2">
    <source>
        <dbReference type="EMBL" id="EXL04897.1"/>
    </source>
</evidence>
<organism evidence="2 3">
    <name type="scientific">Aquamicrobium defluvii</name>
    <dbReference type="NCBI Taxonomy" id="69279"/>
    <lineage>
        <taxon>Bacteria</taxon>
        <taxon>Pseudomonadati</taxon>
        <taxon>Pseudomonadota</taxon>
        <taxon>Alphaproteobacteria</taxon>
        <taxon>Hyphomicrobiales</taxon>
        <taxon>Phyllobacteriaceae</taxon>
        <taxon>Aquamicrobium</taxon>
    </lineage>
</organism>
<dbReference type="AlphaFoldDB" id="A0A011TLH7"/>
<dbReference type="EMBL" id="JENY01000020">
    <property type="protein sequence ID" value="EXL04897.1"/>
    <property type="molecule type" value="Genomic_DNA"/>
</dbReference>
<reference evidence="2 3" key="1">
    <citation type="submission" date="2014-02" db="EMBL/GenBank/DDBJ databases">
        <title>Aquamicrobium defluvii Genome sequencing.</title>
        <authorList>
            <person name="Wang X."/>
        </authorList>
    </citation>
    <scope>NUCLEOTIDE SEQUENCE [LARGE SCALE GENOMIC DNA]</scope>
    <source>
        <strain evidence="2 3">W13Z1</strain>
    </source>
</reference>
<evidence type="ECO:0000313" key="3">
    <source>
        <dbReference type="Proteomes" id="UP000019849"/>
    </source>
</evidence>
<dbReference type="PATRIC" id="fig|69279.3.peg.2965"/>
<protein>
    <recommendedName>
        <fullName evidence="1">DUF5615 domain-containing protein</fullName>
    </recommendedName>
</protein>
<evidence type="ECO:0000259" key="1">
    <source>
        <dbReference type="Pfam" id="PF18480"/>
    </source>
</evidence>
<gene>
    <name evidence="2" type="ORF">BG36_09345</name>
</gene>